<comment type="similarity">
    <text evidence="1">Belongs to the AHA1 family.</text>
</comment>
<sequence>MKENFKKSISVGNSPHDVFKYLTTGIKDWWSDGLSGNSETVGDEYRIWFNGTKKRMRVTDIIPDKKVVWLCLEAYIDHDLPARNEWEGTKMIWDIDSDGSTTTLTLTHEGLTPDFYCYEVCSAGWNHFLDSLYQLLTTGVGKPHINKVQQEAS</sequence>
<dbReference type="KEGG" id="scn:Solca_0436"/>
<organism evidence="3 4">
    <name type="scientific">Solitalea canadensis (strain ATCC 29591 / DSM 3403 / JCM 21819 / LMG 8368 / NBRC 15130 / NCIMB 12057 / USAM 9D)</name>
    <name type="common">Flexibacter canadensis</name>
    <dbReference type="NCBI Taxonomy" id="929556"/>
    <lineage>
        <taxon>Bacteria</taxon>
        <taxon>Pseudomonadati</taxon>
        <taxon>Bacteroidota</taxon>
        <taxon>Sphingobacteriia</taxon>
        <taxon>Sphingobacteriales</taxon>
        <taxon>Sphingobacteriaceae</taxon>
        <taxon>Solitalea</taxon>
    </lineage>
</organism>
<dbReference type="RefSeq" id="WP_014678799.1">
    <property type="nucleotide sequence ID" value="NC_017770.1"/>
</dbReference>
<dbReference type="eggNOG" id="COG3832">
    <property type="taxonomic scope" value="Bacteria"/>
</dbReference>
<evidence type="ECO:0000256" key="1">
    <source>
        <dbReference type="ARBA" id="ARBA00006817"/>
    </source>
</evidence>
<dbReference type="HOGENOM" id="CLU_137245_0_0_10"/>
<dbReference type="Gene3D" id="3.30.530.20">
    <property type="match status" value="1"/>
</dbReference>
<feature type="domain" description="Activator of Hsp90 ATPase homologue 1/2-like C-terminal" evidence="2">
    <location>
        <begin position="14"/>
        <end position="136"/>
    </location>
</feature>
<accession>H8KT00</accession>
<dbReference type="SUPFAM" id="SSF55961">
    <property type="entry name" value="Bet v1-like"/>
    <property type="match status" value="1"/>
</dbReference>
<evidence type="ECO:0000259" key="2">
    <source>
        <dbReference type="Pfam" id="PF08327"/>
    </source>
</evidence>
<dbReference type="OrthoDB" id="287565at2"/>
<dbReference type="STRING" id="929556.Solca_0436"/>
<dbReference type="CDD" id="cd07814">
    <property type="entry name" value="SRPBCC_CalC_Aha1-like"/>
    <property type="match status" value="1"/>
</dbReference>
<reference evidence="3" key="1">
    <citation type="submission" date="2012-02" db="EMBL/GenBank/DDBJ databases">
        <title>The complete genome of Solitalea canadensis DSM 3403.</title>
        <authorList>
            <consortium name="US DOE Joint Genome Institute (JGI-PGF)"/>
            <person name="Lucas S."/>
            <person name="Copeland A."/>
            <person name="Lapidus A."/>
            <person name="Glavina del Rio T."/>
            <person name="Dalin E."/>
            <person name="Tice H."/>
            <person name="Bruce D."/>
            <person name="Goodwin L."/>
            <person name="Pitluck S."/>
            <person name="Peters L."/>
            <person name="Ovchinnikova G."/>
            <person name="Lu M."/>
            <person name="Kyrpides N."/>
            <person name="Mavromatis K."/>
            <person name="Ivanova N."/>
            <person name="Brettin T."/>
            <person name="Detter J.C."/>
            <person name="Han C."/>
            <person name="Larimer F."/>
            <person name="Land M."/>
            <person name="Hauser L."/>
            <person name="Markowitz V."/>
            <person name="Cheng J.-F."/>
            <person name="Hugenholtz P."/>
            <person name="Woyke T."/>
            <person name="Wu D."/>
            <person name="Spring S."/>
            <person name="Schroeder M."/>
            <person name="Kopitz M."/>
            <person name="Brambilla E."/>
            <person name="Klenk H.-P."/>
            <person name="Eisen J.A."/>
        </authorList>
    </citation>
    <scope>NUCLEOTIDE SEQUENCE</scope>
    <source>
        <strain evidence="3">DSM 3403</strain>
    </source>
</reference>
<dbReference type="Pfam" id="PF08327">
    <property type="entry name" value="AHSA1"/>
    <property type="match status" value="1"/>
</dbReference>
<protein>
    <submittedName>
        <fullName evidence="3">Activator of Hsp90 ATPase homolog 1-like protein</fullName>
    </submittedName>
</protein>
<dbReference type="Proteomes" id="UP000007590">
    <property type="component" value="Chromosome"/>
</dbReference>
<evidence type="ECO:0000313" key="3">
    <source>
        <dbReference type="EMBL" id="AFD05571.1"/>
    </source>
</evidence>
<dbReference type="EMBL" id="CP003349">
    <property type="protein sequence ID" value="AFD05571.1"/>
    <property type="molecule type" value="Genomic_DNA"/>
</dbReference>
<evidence type="ECO:0000313" key="4">
    <source>
        <dbReference type="Proteomes" id="UP000007590"/>
    </source>
</evidence>
<keyword evidence="4" id="KW-1185">Reference proteome</keyword>
<dbReference type="InterPro" id="IPR013538">
    <property type="entry name" value="ASHA1/2-like_C"/>
</dbReference>
<gene>
    <name evidence="3" type="ordered locus">Solca_0436</name>
</gene>
<name>H8KT00_SOLCM</name>
<dbReference type="AlphaFoldDB" id="H8KT00"/>
<proteinExistence type="inferred from homology"/>
<dbReference type="InterPro" id="IPR023393">
    <property type="entry name" value="START-like_dom_sf"/>
</dbReference>